<protein>
    <submittedName>
        <fullName evidence="2">Isoprenoid synthase domain-containing protein</fullName>
    </submittedName>
</protein>
<reference evidence="3" key="1">
    <citation type="journal article" date="2021" name="G3 (Bethesda)">
        <title>Chromosome assembled and annotated genome sequence of Aspergillus flavus NRRL 3357.</title>
        <authorList>
            <person name="Skerker J.M."/>
            <person name="Pianalto K.M."/>
            <person name="Mondo S.J."/>
            <person name="Yang K."/>
            <person name="Arkin A.P."/>
            <person name="Keller N.P."/>
            <person name="Grigoriev I.V."/>
            <person name="Louise Glass N.L."/>
        </authorList>
    </citation>
    <scope>NUCLEOTIDE SEQUENCE [LARGE SCALE GENOMIC DNA]</scope>
    <source>
        <strain evidence="3">ATCC 200026 / FGSC A1120 / IAM 13836 / NRRL 3357 / JCM 12722 / SRRC 167</strain>
    </source>
</reference>
<keyword evidence="3" id="KW-1185">Reference proteome</keyword>
<evidence type="ECO:0000256" key="1">
    <source>
        <dbReference type="SAM" id="Phobius"/>
    </source>
</evidence>
<dbReference type="Gene3D" id="1.10.600.10">
    <property type="entry name" value="Farnesyl Diphosphate Synthase"/>
    <property type="match status" value="1"/>
</dbReference>
<dbReference type="VEuPathDB" id="FungiDB:F9C07_1183072"/>
<dbReference type="VEuPathDB" id="FungiDB:AFLA_012427"/>
<keyword evidence="1" id="KW-0472">Membrane</keyword>
<evidence type="ECO:0000313" key="2">
    <source>
        <dbReference type="EMBL" id="QRD81478.1"/>
    </source>
</evidence>
<name>A0A7U2QR38_ASPFN</name>
<feature type="transmembrane region" description="Helical" evidence="1">
    <location>
        <begin position="323"/>
        <end position="341"/>
    </location>
</feature>
<accession>A0A7U2QR38</accession>
<keyword evidence="1" id="KW-1133">Transmembrane helix</keyword>
<organism evidence="2 3">
    <name type="scientific">Aspergillus flavus (strain ATCC 200026 / FGSC A1120 / IAM 13836 / NRRL 3357 / JCM 12722 / SRRC 167)</name>
    <dbReference type="NCBI Taxonomy" id="332952"/>
    <lineage>
        <taxon>Eukaryota</taxon>
        <taxon>Fungi</taxon>
        <taxon>Dikarya</taxon>
        <taxon>Ascomycota</taxon>
        <taxon>Pezizomycotina</taxon>
        <taxon>Eurotiomycetes</taxon>
        <taxon>Eurotiomycetidae</taxon>
        <taxon>Eurotiales</taxon>
        <taxon>Aspergillaceae</taxon>
        <taxon>Aspergillus</taxon>
        <taxon>Aspergillus subgen. Circumdati</taxon>
    </lineage>
</organism>
<sequence length="342" mass="38549">MMVDYQYSEPLKPEILKNCPSFTTLPIRVRKDETTIQAVRKQYLKEWKKVIPQSSGPLIGAQGPFGHCVSLVFPECPPQMIPILTKFIEFLFLDNDLLDEPDAWVLGKEVDCRPSAAKTAYERIQRGLVEDTLDIDHPSTMSLLISAQEYHASRIDPGPIPSTFEEFMERRLVYSGFHVFAKFIGLAMDFRAPDESMSMIEEVTRPLERAMALCNDYFSWPKDKEHFQQGKGANAVAFLQQVEGISEEEALESIKRQIIALEESHNSALERLMNAGTLSPDMQSYLITFRLAAGGLHFFTSTSDRYLAPGSAIAPPLHSAPRSSIVCGVLFIIGIIFLFFYL</sequence>
<dbReference type="InterPro" id="IPR008949">
    <property type="entry name" value="Isoprenoid_synthase_dom_sf"/>
</dbReference>
<proteinExistence type="predicted"/>
<dbReference type="Pfam" id="PF19086">
    <property type="entry name" value="Terpene_syn_C_2"/>
    <property type="match status" value="1"/>
</dbReference>
<keyword evidence="1" id="KW-0812">Transmembrane</keyword>
<gene>
    <name evidence="2" type="ORF">F9C07_1183072</name>
</gene>
<dbReference type="Proteomes" id="UP000596276">
    <property type="component" value="Chromosome 2"/>
</dbReference>
<evidence type="ECO:0000313" key="3">
    <source>
        <dbReference type="Proteomes" id="UP000596276"/>
    </source>
</evidence>
<dbReference type="AlphaFoldDB" id="A0A7U2QR38"/>
<dbReference type="SUPFAM" id="SSF48576">
    <property type="entry name" value="Terpenoid synthases"/>
    <property type="match status" value="1"/>
</dbReference>
<dbReference type="EMBL" id="CP044622">
    <property type="protein sequence ID" value="QRD81478.1"/>
    <property type="molecule type" value="Genomic_DNA"/>
</dbReference>